<dbReference type="EMBL" id="SMOL01000768">
    <property type="protein sequence ID" value="KAB2597356.1"/>
    <property type="molecule type" value="Genomic_DNA"/>
</dbReference>
<keyword evidence="3" id="KW-1185">Reference proteome</keyword>
<accession>A0A5N5F2W7</accession>
<proteinExistence type="predicted"/>
<protein>
    <submittedName>
        <fullName evidence="2">S2-RNase</fullName>
    </submittedName>
</protein>
<reference evidence="3" key="2">
    <citation type="submission" date="2019-10" db="EMBL/GenBank/DDBJ databases">
        <title>A de novo genome assembly of a pear dwarfing rootstock.</title>
        <authorList>
            <person name="Wang F."/>
            <person name="Wang J."/>
            <person name="Li S."/>
            <person name="Zhang Y."/>
            <person name="Fang M."/>
            <person name="Ma L."/>
            <person name="Zhao Y."/>
            <person name="Jiang S."/>
        </authorList>
    </citation>
    <scope>NUCLEOTIDE SEQUENCE [LARGE SCALE GENOMIC DNA]</scope>
</reference>
<organism evidence="2 3">
    <name type="scientific">Pyrus ussuriensis x Pyrus communis</name>
    <dbReference type="NCBI Taxonomy" id="2448454"/>
    <lineage>
        <taxon>Eukaryota</taxon>
        <taxon>Viridiplantae</taxon>
        <taxon>Streptophyta</taxon>
        <taxon>Embryophyta</taxon>
        <taxon>Tracheophyta</taxon>
        <taxon>Spermatophyta</taxon>
        <taxon>Magnoliopsida</taxon>
        <taxon>eudicotyledons</taxon>
        <taxon>Gunneridae</taxon>
        <taxon>Pentapetalae</taxon>
        <taxon>rosids</taxon>
        <taxon>fabids</taxon>
        <taxon>Rosales</taxon>
        <taxon>Rosaceae</taxon>
        <taxon>Amygdaloideae</taxon>
        <taxon>Maleae</taxon>
        <taxon>Pyrus</taxon>
    </lineage>
</organism>
<comment type="caution">
    <text evidence="2">The sequence shown here is derived from an EMBL/GenBank/DDBJ whole genome shotgun (WGS) entry which is preliminary data.</text>
</comment>
<reference evidence="2 3" key="1">
    <citation type="submission" date="2019-09" db="EMBL/GenBank/DDBJ databases">
        <authorList>
            <person name="Ou C."/>
        </authorList>
    </citation>
    <scope>NUCLEOTIDE SEQUENCE [LARGE SCALE GENOMIC DNA]</scope>
    <source>
        <strain evidence="2">S2</strain>
        <tissue evidence="2">Leaf</tissue>
    </source>
</reference>
<reference evidence="2 3" key="3">
    <citation type="submission" date="2019-11" db="EMBL/GenBank/DDBJ databases">
        <title>A de novo genome assembly of a pear dwarfing rootstock.</title>
        <authorList>
            <person name="Wang F."/>
            <person name="Wang J."/>
            <person name="Li S."/>
            <person name="Zhang Y."/>
            <person name="Fang M."/>
            <person name="Ma L."/>
            <person name="Zhao Y."/>
            <person name="Jiang S."/>
        </authorList>
    </citation>
    <scope>NUCLEOTIDE SEQUENCE [LARGE SCALE GENOMIC DNA]</scope>
    <source>
        <strain evidence="2">S2</strain>
        <tissue evidence="2">Leaf</tissue>
    </source>
</reference>
<evidence type="ECO:0000256" key="1">
    <source>
        <dbReference type="SAM" id="MobiDB-lite"/>
    </source>
</evidence>
<evidence type="ECO:0000313" key="3">
    <source>
        <dbReference type="Proteomes" id="UP000327157"/>
    </source>
</evidence>
<dbReference type="AlphaFoldDB" id="A0A5N5F2W7"/>
<evidence type="ECO:0000313" key="2">
    <source>
        <dbReference type="EMBL" id="KAB2597356.1"/>
    </source>
</evidence>
<dbReference type="Proteomes" id="UP000327157">
    <property type="component" value="Chromosome 1"/>
</dbReference>
<name>A0A5N5F2W7_9ROSA</name>
<sequence>MSTLQEDHEKLLEEEFHEIKHMEFLPPQYLLDEISDLEAEQEECNIEDNPAPDTPGESSTTFKRKDVPKED</sequence>
<gene>
    <name evidence="2" type="ORF">D8674_000276</name>
</gene>
<feature type="region of interest" description="Disordered" evidence="1">
    <location>
        <begin position="40"/>
        <end position="71"/>
    </location>
</feature>